<name>A0AAD5Q971_PYTIN</name>
<sequence>MAVPIAAKSKLSLPKRDVPAVLEPLDYKPTPKEDIDVMQIAKQKHPRDSGKHNKPRPVLLESLGPPSQARI</sequence>
<reference evidence="2" key="1">
    <citation type="submission" date="2021-12" db="EMBL/GenBank/DDBJ databases">
        <title>Prjna785345.</title>
        <authorList>
            <person name="Rujirawat T."/>
            <person name="Krajaejun T."/>
        </authorList>
    </citation>
    <scope>NUCLEOTIDE SEQUENCE</scope>
    <source>
        <strain evidence="2">Pi057C3</strain>
    </source>
</reference>
<feature type="region of interest" description="Disordered" evidence="1">
    <location>
        <begin position="40"/>
        <end position="71"/>
    </location>
</feature>
<proteinExistence type="predicted"/>
<protein>
    <submittedName>
        <fullName evidence="2">Uncharacterized protein</fullName>
    </submittedName>
</protein>
<dbReference type="AlphaFoldDB" id="A0AAD5Q971"/>
<organism evidence="2 3">
    <name type="scientific">Pythium insidiosum</name>
    <name type="common">Pythiosis disease agent</name>
    <dbReference type="NCBI Taxonomy" id="114742"/>
    <lineage>
        <taxon>Eukaryota</taxon>
        <taxon>Sar</taxon>
        <taxon>Stramenopiles</taxon>
        <taxon>Oomycota</taxon>
        <taxon>Peronosporomycetes</taxon>
        <taxon>Pythiales</taxon>
        <taxon>Pythiaceae</taxon>
        <taxon>Pythium</taxon>
    </lineage>
</organism>
<keyword evidence="3" id="KW-1185">Reference proteome</keyword>
<accession>A0AAD5Q971</accession>
<evidence type="ECO:0000313" key="2">
    <source>
        <dbReference type="EMBL" id="KAJ0397970.1"/>
    </source>
</evidence>
<dbReference type="EMBL" id="JAKCXM010000232">
    <property type="protein sequence ID" value="KAJ0397970.1"/>
    <property type="molecule type" value="Genomic_DNA"/>
</dbReference>
<evidence type="ECO:0000313" key="3">
    <source>
        <dbReference type="Proteomes" id="UP001209570"/>
    </source>
</evidence>
<comment type="caution">
    <text evidence="2">The sequence shown here is derived from an EMBL/GenBank/DDBJ whole genome shotgun (WGS) entry which is preliminary data.</text>
</comment>
<evidence type="ECO:0000256" key="1">
    <source>
        <dbReference type="SAM" id="MobiDB-lite"/>
    </source>
</evidence>
<gene>
    <name evidence="2" type="ORF">P43SY_003878</name>
</gene>
<dbReference type="Proteomes" id="UP001209570">
    <property type="component" value="Unassembled WGS sequence"/>
</dbReference>